<sequence>MMMAQITLACSRRGLHKLSGTSRSPQTSIYWFRFGLQLRMETTMCLLPQGSLLYLTTRASGFFSTGLYP</sequence>
<dbReference type="AlphaFoldDB" id="A0A0A9B9B7"/>
<evidence type="ECO:0000259" key="1">
    <source>
        <dbReference type="PROSITE" id="PS50835"/>
    </source>
</evidence>
<feature type="domain" description="Ig-like" evidence="1">
    <location>
        <begin position="1"/>
        <end position="69"/>
    </location>
</feature>
<accession>A0A0A9B9B7</accession>
<evidence type="ECO:0000313" key="2">
    <source>
        <dbReference type="EMBL" id="JAD60544.1"/>
    </source>
</evidence>
<dbReference type="InterPro" id="IPR007110">
    <property type="entry name" value="Ig-like_dom"/>
</dbReference>
<dbReference type="EMBL" id="GBRH01237351">
    <property type="protein sequence ID" value="JAD60544.1"/>
    <property type="molecule type" value="Transcribed_RNA"/>
</dbReference>
<name>A0A0A9B9B7_ARUDO</name>
<protein>
    <recommendedName>
        <fullName evidence="1">Ig-like domain-containing protein</fullName>
    </recommendedName>
</protein>
<reference evidence="2" key="2">
    <citation type="journal article" date="2015" name="Data Brief">
        <title>Shoot transcriptome of the giant reed, Arundo donax.</title>
        <authorList>
            <person name="Barrero R.A."/>
            <person name="Guerrero F.D."/>
            <person name="Moolhuijzen P."/>
            <person name="Goolsby J.A."/>
            <person name="Tidwell J."/>
            <person name="Bellgard S.E."/>
            <person name="Bellgard M.I."/>
        </authorList>
    </citation>
    <scope>NUCLEOTIDE SEQUENCE</scope>
    <source>
        <tissue evidence="2">Shoot tissue taken approximately 20 cm above the soil surface</tissue>
    </source>
</reference>
<organism evidence="2">
    <name type="scientific">Arundo donax</name>
    <name type="common">Giant reed</name>
    <name type="synonym">Donax arundinaceus</name>
    <dbReference type="NCBI Taxonomy" id="35708"/>
    <lineage>
        <taxon>Eukaryota</taxon>
        <taxon>Viridiplantae</taxon>
        <taxon>Streptophyta</taxon>
        <taxon>Embryophyta</taxon>
        <taxon>Tracheophyta</taxon>
        <taxon>Spermatophyta</taxon>
        <taxon>Magnoliopsida</taxon>
        <taxon>Liliopsida</taxon>
        <taxon>Poales</taxon>
        <taxon>Poaceae</taxon>
        <taxon>PACMAD clade</taxon>
        <taxon>Arundinoideae</taxon>
        <taxon>Arundineae</taxon>
        <taxon>Arundo</taxon>
    </lineage>
</organism>
<reference evidence="2" key="1">
    <citation type="submission" date="2014-09" db="EMBL/GenBank/DDBJ databases">
        <authorList>
            <person name="Magalhaes I.L.F."/>
            <person name="Oliveira U."/>
            <person name="Santos F.R."/>
            <person name="Vidigal T.H.D.A."/>
            <person name="Brescovit A.D."/>
            <person name="Santos A.J."/>
        </authorList>
    </citation>
    <scope>NUCLEOTIDE SEQUENCE</scope>
    <source>
        <tissue evidence="2">Shoot tissue taken approximately 20 cm above the soil surface</tissue>
    </source>
</reference>
<proteinExistence type="predicted"/>
<dbReference type="PROSITE" id="PS50835">
    <property type="entry name" value="IG_LIKE"/>
    <property type="match status" value="1"/>
</dbReference>